<keyword evidence="2" id="KW-0223">Dioxygenase</keyword>
<reference evidence="2" key="1">
    <citation type="journal article" date="2020" name="Stud. Mycol.">
        <title>101 Dothideomycetes genomes: a test case for predicting lifestyles and emergence of pathogens.</title>
        <authorList>
            <person name="Haridas S."/>
            <person name="Albert R."/>
            <person name="Binder M."/>
            <person name="Bloem J."/>
            <person name="Labutti K."/>
            <person name="Salamov A."/>
            <person name="Andreopoulos B."/>
            <person name="Baker S."/>
            <person name="Barry K."/>
            <person name="Bills G."/>
            <person name="Bluhm B."/>
            <person name="Cannon C."/>
            <person name="Castanera R."/>
            <person name="Culley D."/>
            <person name="Daum C."/>
            <person name="Ezra D."/>
            <person name="Gonzalez J."/>
            <person name="Henrissat B."/>
            <person name="Kuo A."/>
            <person name="Liang C."/>
            <person name="Lipzen A."/>
            <person name="Lutzoni F."/>
            <person name="Magnuson J."/>
            <person name="Mondo S."/>
            <person name="Nolan M."/>
            <person name="Ohm R."/>
            <person name="Pangilinan J."/>
            <person name="Park H.-J."/>
            <person name="Ramirez L."/>
            <person name="Alfaro M."/>
            <person name="Sun H."/>
            <person name="Tritt A."/>
            <person name="Yoshinaga Y."/>
            <person name="Zwiers L.-H."/>
            <person name="Turgeon B."/>
            <person name="Goodwin S."/>
            <person name="Spatafora J."/>
            <person name="Crous P."/>
            <person name="Grigoriev I."/>
        </authorList>
    </citation>
    <scope>NUCLEOTIDE SEQUENCE</scope>
    <source>
        <strain evidence="2">CBS 116435</strain>
    </source>
</reference>
<dbReference type="PROSITE" id="PS51819">
    <property type="entry name" value="VOC"/>
    <property type="match status" value="1"/>
</dbReference>
<evidence type="ECO:0000313" key="2">
    <source>
        <dbReference type="EMBL" id="KAF2722918.1"/>
    </source>
</evidence>
<dbReference type="OrthoDB" id="4569376at2759"/>
<organism evidence="2 3">
    <name type="scientific">Polychaeton citri CBS 116435</name>
    <dbReference type="NCBI Taxonomy" id="1314669"/>
    <lineage>
        <taxon>Eukaryota</taxon>
        <taxon>Fungi</taxon>
        <taxon>Dikarya</taxon>
        <taxon>Ascomycota</taxon>
        <taxon>Pezizomycotina</taxon>
        <taxon>Dothideomycetes</taxon>
        <taxon>Dothideomycetidae</taxon>
        <taxon>Capnodiales</taxon>
        <taxon>Capnodiaceae</taxon>
        <taxon>Polychaeton</taxon>
    </lineage>
</organism>
<gene>
    <name evidence="2" type="ORF">K431DRAFT_283426</name>
</gene>
<dbReference type="AlphaFoldDB" id="A0A9P4QBZ1"/>
<feature type="domain" description="VOC" evidence="1">
    <location>
        <begin position="17"/>
        <end position="129"/>
    </location>
</feature>
<comment type="caution">
    <text evidence="2">The sequence shown here is derived from an EMBL/GenBank/DDBJ whole genome shotgun (WGS) entry which is preliminary data.</text>
</comment>
<protein>
    <submittedName>
        <fullName evidence="2">Glyoxalase/Bleomycin resistance protein/Dihydroxybiphenyl dioxygenase</fullName>
    </submittedName>
</protein>
<dbReference type="InterPro" id="IPR037523">
    <property type="entry name" value="VOC_core"/>
</dbReference>
<dbReference type="SUPFAM" id="SSF54593">
    <property type="entry name" value="Glyoxalase/Bleomycin resistance protein/Dihydroxybiphenyl dioxygenase"/>
    <property type="match status" value="1"/>
</dbReference>
<evidence type="ECO:0000313" key="3">
    <source>
        <dbReference type="Proteomes" id="UP000799441"/>
    </source>
</evidence>
<proteinExistence type="predicted"/>
<name>A0A9P4QBZ1_9PEZI</name>
<keyword evidence="2" id="KW-0560">Oxidoreductase</keyword>
<evidence type="ECO:0000259" key="1">
    <source>
        <dbReference type="PROSITE" id="PS51819"/>
    </source>
</evidence>
<keyword evidence="3" id="KW-1185">Reference proteome</keyword>
<dbReference type="InterPro" id="IPR029068">
    <property type="entry name" value="Glyas_Bleomycin-R_OHBP_Dase"/>
</dbReference>
<accession>A0A9P4QBZ1</accession>
<dbReference type="Pfam" id="PF00903">
    <property type="entry name" value="Glyoxalase"/>
    <property type="match status" value="1"/>
</dbReference>
<dbReference type="EMBL" id="MU003779">
    <property type="protein sequence ID" value="KAF2722918.1"/>
    <property type="molecule type" value="Genomic_DNA"/>
</dbReference>
<dbReference type="GO" id="GO:0051213">
    <property type="term" value="F:dioxygenase activity"/>
    <property type="evidence" value="ECO:0007669"/>
    <property type="project" value="UniProtKB-KW"/>
</dbReference>
<dbReference type="Proteomes" id="UP000799441">
    <property type="component" value="Unassembled WGS sequence"/>
</dbReference>
<sequence>MSNVNTAGKQGSHTLPRYHFAPIFPVTNIQRSAEYYRTLGFSVEKYAEEYAFATLAEGGSIHLSLQPDLDPKVGAAAAYMYVDNADLIAEKWRKLCPQADVRDVVDTDYGMREGAHLDPDNNLIRFGSKVESGAE</sequence>
<dbReference type="InterPro" id="IPR004360">
    <property type="entry name" value="Glyas_Fos-R_dOase_dom"/>
</dbReference>
<dbReference type="Gene3D" id="3.10.180.10">
    <property type="entry name" value="2,3-Dihydroxybiphenyl 1,2-Dioxygenase, domain 1"/>
    <property type="match status" value="1"/>
</dbReference>